<dbReference type="GO" id="GO:0005739">
    <property type="term" value="C:mitochondrion"/>
    <property type="evidence" value="ECO:0007669"/>
    <property type="project" value="TreeGrafter"/>
</dbReference>
<dbReference type="GO" id="GO:0045333">
    <property type="term" value="P:cellular respiration"/>
    <property type="evidence" value="ECO:0007669"/>
    <property type="project" value="InterPro"/>
</dbReference>
<evidence type="ECO:0000313" key="6">
    <source>
        <dbReference type="EMBL" id="GES81501.1"/>
    </source>
</evidence>
<dbReference type="Gene3D" id="3.30.530.20">
    <property type="match status" value="1"/>
</dbReference>
<name>A0A2Z6RWC0_9GLOM</name>
<evidence type="ECO:0000256" key="3">
    <source>
        <dbReference type="ARBA" id="ARBA00024947"/>
    </source>
</evidence>
<dbReference type="Proteomes" id="UP000615446">
    <property type="component" value="Unassembled WGS sequence"/>
</dbReference>
<comment type="subunit">
    <text evidence="2">Interacts with coenzyme Q.</text>
</comment>
<sequence>MVQFNLTNVTSALKSVIKPQHCRTFLNVLSSKKTYNGHKVIGYTQKQLYDVVSNIDEYKNYIPYCTNSEVLKTQTINNRNKQLTAVLGVGFNGISETYISEVTCERPGLVRADVSDDLFKHLSAIWRIAPHHESPSTHCDLSFHLEFEFSSILYSQIANVFFDEINMMIIDAFEKRCYNLYGPPASPPPI</sequence>
<evidence type="ECO:0000313" key="5">
    <source>
        <dbReference type="EMBL" id="GBC05183.1"/>
    </source>
</evidence>
<dbReference type="EMBL" id="BEXD01003992">
    <property type="protein sequence ID" value="GBC05183.1"/>
    <property type="molecule type" value="Genomic_DNA"/>
</dbReference>
<dbReference type="SUPFAM" id="SSF55961">
    <property type="entry name" value="Bet v1-like"/>
    <property type="match status" value="1"/>
</dbReference>
<dbReference type="PANTHER" id="PTHR12901:SF10">
    <property type="entry name" value="COENZYME Q-BINDING PROTEIN COQ10, MITOCHONDRIAL"/>
    <property type="match status" value="1"/>
</dbReference>
<gene>
    <name evidence="6" type="ORF">RCL2_000874400</name>
    <name evidence="5" type="ORF">RclHR1_06090001</name>
</gene>
<dbReference type="InterPro" id="IPR044996">
    <property type="entry name" value="COQ10-like"/>
</dbReference>
<keyword evidence="7" id="KW-1185">Reference proteome</keyword>
<protein>
    <submittedName>
        <fullName evidence="6">Coenzyme Q-binding protein COQ10 homolog A, mitochondrial-like</fullName>
    </submittedName>
</protein>
<dbReference type="OrthoDB" id="292693at2759"/>
<dbReference type="InterPro" id="IPR005031">
    <property type="entry name" value="COQ10_START"/>
</dbReference>
<comment type="function">
    <text evidence="3">Required for the function of coenzyme Q in the respiratory chain. May serve as a chaperone or may be involved in the transport of Q6 from its site of synthesis to the catalytic sites of the respiratory complexes.</text>
</comment>
<comment type="caution">
    <text evidence="5">The sequence shown here is derived from an EMBL/GenBank/DDBJ whole genome shotgun (WGS) entry which is preliminary data.</text>
</comment>
<accession>A0A2Z6RWC0</accession>
<evidence type="ECO:0000256" key="1">
    <source>
        <dbReference type="ARBA" id="ARBA00006885"/>
    </source>
</evidence>
<dbReference type="EMBL" id="BLAL01000057">
    <property type="protein sequence ID" value="GES81501.1"/>
    <property type="molecule type" value="Genomic_DNA"/>
</dbReference>
<dbReference type="CDD" id="cd07813">
    <property type="entry name" value="COQ10p_like"/>
    <property type="match status" value="1"/>
</dbReference>
<dbReference type="STRING" id="94130.A0A2Z6RWC0"/>
<evidence type="ECO:0000256" key="2">
    <source>
        <dbReference type="ARBA" id="ARBA00011814"/>
    </source>
</evidence>
<dbReference type="InterPro" id="IPR023393">
    <property type="entry name" value="START-like_dom_sf"/>
</dbReference>
<organism evidence="5 7">
    <name type="scientific">Rhizophagus clarus</name>
    <dbReference type="NCBI Taxonomy" id="94130"/>
    <lineage>
        <taxon>Eukaryota</taxon>
        <taxon>Fungi</taxon>
        <taxon>Fungi incertae sedis</taxon>
        <taxon>Mucoromycota</taxon>
        <taxon>Glomeromycotina</taxon>
        <taxon>Glomeromycetes</taxon>
        <taxon>Glomerales</taxon>
        <taxon>Glomeraceae</taxon>
        <taxon>Rhizophagus</taxon>
    </lineage>
</organism>
<dbReference type="GO" id="GO:0048039">
    <property type="term" value="F:ubiquinone binding"/>
    <property type="evidence" value="ECO:0007669"/>
    <property type="project" value="InterPro"/>
</dbReference>
<proteinExistence type="inferred from homology"/>
<feature type="domain" description="Coenzyme Q-binding protein COQ10 START" evidence="4">
    <location>
        <begin position="41"/>
        <end position="174"/>
    </location>
</feature>
<comment type="similarity">
    <text evidence="1">Belongs to the COQ10 family.</text>
</comment>
<reference evidence="6" key="2">
    <citation type="submission" date="2019-10" db="EMBL/GenBank/DDBJ databases">
        <title>Conservation and host-specific expression of non-tandemly repeated heterogenous ribosome RNA gene in arbuscular mycorrhizal fungi.</title>
        <authorList>
            <person name="Maeda T."/>
            <person name="Kobayashi Y."/>
            <person name="Nakagawa T."/>
            <person name="Ezawa T."/>
            <person name="Yamaguchi K."/>
            <person name="Bino T."/>
            <person name="Nishimoto Y."/>
            <person name="Shigenobu S."/>
            <person name="Kawaguchi M."/>
        </authorList>
    </citation>
    <scope>NUCLEOTIDE SEQUENCE</scope>
    <source>
        <strain evidence="6">HR1</strain>
    </source>
</reference>
<evidence type="ECO:0000259" key="4">
    <source>
        <dbReference type="Pfam" id="PF03364"/>
    </source>
</evidence>
<dbReference type="PANTHER" id="PTHR12901">
    <property type="entry name" value="SPERM PROTEIN HOMOLOG"/>
    <property type="match status" value="1"/>
</dbReference>
<reference evidence="5 7" key="1">
    <citation type="submission" date="2017-11" db="EMBL/GenBank/DDBJ databases">
        <title>The genome of Rhizophagus clarus HR1 reveals common genetic basis of auxotrophy among arbuscular mycorrhizal fungi.</title>
        <authorList>
            <person name="Kobayashi Y."/>
        </authorList>
    </citation>
    <scope>NUCLEOTIDE SEQUENCE [LARGE SCALE GENOMIC DNA]</scope>
    <source>
        <strain evidence="5 7">HR1</strain>
    </source>
</reference>
<dbReference type="Pfam" id="PF03364">
    <property type="entry name" value="Polyketide_cyc"/>
    <property type="match status" value="1"/>
</dbReference>
<dbReference type="Proteomes" id="UP000247702">
    <property type="component" value="Unassembled WGS sequence"/>
</dbReference>
<evidence type="ECO:0000313" key="7">
    <source>
        <dbReference type="Proteomes" id="UP000247702"/>
    </source>
</evidence>
<dbReference type="AlphaFoldDB" id="A0A2Z6RWC0"/>